<dbReference type="InterPro" id="IPR036525">
    <property type="entry name" value="Tubulin/FtsZ_GTPase_sf"/>
</dbReference>
<dbReference type="PANTHER" id="PTHR13391">
    <property type="entry name" value="MITOCHONDRIAL DISTRIBUTION REGULATOR MISATO"/>
    <property type="match status" value="1"/>
</dbReference>
<dbReference type="Gene3D" id="3.40.50.1440">
    <property type="entry name" value="Tubulin/FtsZ, GTPase domain"/>
    <property type="match status" value="1"/>
</dbReference>
<comment type="function">
    <text evidence="1">Involved in the partitioning of the mitochondrial organelle and mitochondrial DNA (mtDNA) inheritance.</text>
</comment>
<dbReference type="AlphaFoldDB" id="A0AAF0IVX3"/>
<dbReference type="InterPro" id="IPR019605">
    <property type="entry name" value="Misato_II_tubulin-like"/>
</dbReference>
<dbReference type="InterPro" id="IPR049942">
    <property type="entry name" value="DML1/Misato"/>
</dbReference>
<feature type="domain" description="DML1/Misato tubulin" evidence="7">
    <location>
        <begin position="118"/>
        <end position="303"/>
    </location>
</feature>
<dbReference type="Proteomes" id="UP001220961">
    <property type="component" value="Chromosome 2"/>
</dbReference>
<feature type="region of interest" description="Disordered" evidence="5">
    <location>
        <begin position="539"/>
        <end position="558"/>
    </location>
</feature>
<dbReference type="InterPro" id="IPR029209">
    <property type="entry name" value="DML1/Misato_tubulin"/>
</dbReference>
<name>A0AAF0IVX3_9BASI</name>
<dbReference type="SUPFAM" id="SSF52490">
    <property type="entry name" value="Tubulin nucleotide-binding domain-like"/>
    <property type="match status" value="1"/>
</dbReference>
<feature type="domain" description="Misato Segment II tubulin-like" evidence="6">
    <location>
        <begin position="4"/>
        <end position="91"/>
    </location>
</feature>
<evidence type="ECO:0000313" key="9">
    <source>
        <dbReference type="Proteomes" id="UP001220961"/>
    </source>
</evidence>
<keyword evidence="4" id="KW-0496">Mitochondrion</keyword>
<dbReference type="GO" id="GO:0007005">
    <property type="term" value="P:mitochondrion organization"/>
    <property type="evidence" value="ECO:0007669"/>
    <property type="project" value="InterPro"/>
</dbReference>
<dbReference type="EMBL" id="CP119909">
    <property type="protein sequence ID" value="WFD18938.1"/>
    <property type="molecule type" value="Genomic_DNA"/>
</dbReference>
<organism evidence="8 9">
    <name type="scientific">Malassezia caprae</name>
    <dbReference type="NCBI Taxonomy" id="1381934"/>
    <lineage>
        <taxon>Eukaryota</taxon>
        <taxon>Fungi</taxon>
        <taxon>Dikarya</taxon>
        <taxon>Basidiomycota</taxon>
        <taxon>Ustilaginomycotina</taxon>
        <taxon>Malasseziomycetes</taxon>
        <taxon>Malasseziales</taxon>
        <taxon>Malasseziaceae</taxon>
        <taxon>Malassezia</taxon>
    </lineage>
</organism>
<evidence type="ECO:0000256" key="5">
    <source>
        <dbReference type="SAM" id="MobiDB-lite"/>
    </source>
</evidence>
<sequence length="558" mass="60061">MRPQETVYLSLGAAANAASMHFWNAQQAYFDYSGRTAPVVEHDVSFRAGEGTDGLDTYTPRALLFDVRSEFGAMARINELYATEDDHGACETMHTAERVPPSEWSALGDEAPRRGRPRYWSDYASVLFHPRSQVPVAAPALYGSSFLATPDADAASPAPCSFADGVRVAQAMEGEQRVMEEQVRWLAEDSDLMQGFQVAASASDAFSGVASAYLGYLADEYPKTERHTTLIARTMPAPYGRVAAMNEVLALTHAVEHANMVVPVHLHAAAQPRACVRPVWDDMHHAAAVVATLWETATLPTRLVQRSESMATLRARLAWRGDTPIVQLGGCAPTPLLAQVAPRADVDALVDAMLAARGYAAPPAPAPPFDGRGALAAAWWDRSLAYGADTSLVLPLGVPYAETVVARDADALAEAPTMQALAAWQAEQPPWATRTFVPLAYPTARPYPAYLYGLTSSGRVLPDADTSEPAAVTSMPCVASLRASPDTLAIVERARSLVIEALEGHTLTAYGVDEGMDRDAMLELRETLERLSSAYGTDAVDTAEPGTDEEWADDAWDV</sequence>
<evidence type="ECO:0000259" key="7">
    <source>
        <dbReference type="Pfam" id="PF14881"/>
    </source>
</evidence>
<protein>
    <submittedName>
        <fullName evidence="8">MtDNA inheritance, partitioning of the mitochondrial organelle</fullName>
    </submittedName>
</protein>
<feature type="compositionally biased region" description="Acidic residues" evidence="5">
    <location>
        <begin position="546"/>
        <end position="558"/>
    </location>
</feature>
<evidence type="ECO:0000256" key="1">
    <source>
        <dbReference type="ARBA" id="ARBA00003757"/>
    </source>
</evidence>
<evidence type="ECO:0000256" key="2">
    <source>
        <dbReference type="ARBA" id="ARBA00004173"/>
    </source>
</evidence>
<dbReference type="GO" id="GO:0005739">
    <property type="term" value="C:mitochondrion"/>
    <property type="evidence" value="ECO:0007669"/>
    <property type="project" value="UniProtKB-SubCell"/>
</dbReference>
<evidence type="ECO:0000256" key="3">
    <source>
        <dbReference type="ARBA" id="ARBA00008507"/>
    </source>
</evidence>
<evidence type="ECO:0000256" key="4">
    <source>
        <dbReference type="ARBA" id="ARBA00023128"/>
    </source>
</evidence>
<gene>
    <name evidence="8" type="primary">DML1</name>
    <name evidence="8" type="ORF">MCAP1_001151</name>
</gene>
<dbReference type="Pfam" id="PF14881">
    <property type="entry name" value="Tubulin_3"/>
    <property type="match status" value="1"/>
</dbReference>
<comment type="subcellular location">
    <subcellularLocation>
        <location evidence="2">Mitochondrion</location>
    </subcellularLocation>
</comment>
<reference evidence="8" key="1">
    <citation type="submission" date="2023-03" db="EMBL/GenBank/DDBJ databases">
        <title>Mating type loci evolution in Malassezia.</title>
        <authorList>
            <person name="Coelho M.A."/>
        </authorList>
    </citation>
    <scope>NUCLEOTIDE SEQUENCE</scope>
    <source>
        <strain evidence="8">CBS 10434</strain>
    </source>
</reference>
<dbReference type="PANTHER" id="PTHR13391:SF0">
    <property type="entry name" value="PROTEIN MISATO HOMOLOG 1"/>
    <property type="match status" value="1"/>
</dbReference>
<evidence type="ECO:0000313" key="8">
    <source>
        <dbReference type="EMBL" id="WFD18938.1"/>
    </source>
</evidence>
<dbReference type="Pfam" id="PF10644">
    <property type="entry name" value="Misat_Tub_SegII"/>
    <property type="match status" value="1"/>
</dbReference>
<evidence type="ECO:0000259" key="6">
    <source>
        <dbReference type="Pfam" id="PF10644"/>
    </source>
</evidence>
<keyword evidence="9" id="KW-1185">Reference proteome</keyword>
<accession>A0AAF0IVX3</accession>
<comment type="similarity">
    <text evidence="3">Belongs to the misato family.</text>
</comment>
<proteinExistence type="inferred from homology"/>